<dbReference type="PROSITE" id="PS50110">
    <property type="entry name" value="RESPONSE_REGULATORY"/>
    <property type="match status" value="1"/>
</dbReference>
<keyword evidence="2" id="KW-0902">Two-component regulatory system</keyword>
<evidence type="ECO:0000259" key="4">
    <source>
        <dbReference type="PROSITE" id="PS50110"/>
    </source>
</evidence>
<dbReference type="InterPro" id="IPR001789">
    <property type="entry name" value="Sig_transdc_resp-reg_receiver"/>
</dbReference>
<dbReference type="EMBL" id="AP026709">
    <property type="protein sequence ID" value="BDQ36868.1"/>
    <property type="molecule type" value="Genomic_DNA"/>
</dbReference>
<dbReference type="RefSeq" id="WP_281762742.1">
    <property type="nucleotide sequence ID" value="NZ_AP026709.1"/>
</dbReference>
<dbReference type="InterPro" id="IPR011006">
    <property type="entry name" value="CheY-like_superfamily"/>
</dbReference>
<name>A0ABM8AZG2_9BACT</name>
<feature type="modified residue" description="4-aspartylphosphate" evidence="3">
    <location>
        <position position="67"/>
    </location>
</feature>
<evidence type="ECO:0000256" key="1">
    <source>
        <dbReference type="ARBA" id="ARBA00022553"/>
    </source>
</evidence>
<keyword evidence="1 3" id="KW-0597">Phosphoprotein</keyword>
<keyword evidence="6" id="KW-1185">Reference proteome</keyword>
<evidence type="ECO:0000313" key="6">
    <source>
        <dbReference type="Proteomes" id="UP001317742"/>
    </source>
</evidence>
<dbReference type="CDD" id="cd17546">
    <property type="entry name" value="REC_hyHK_CKI1_RcsC-like"/>
    <property type="match status" value="1"/>
</dbReference>
<sequence length="139" mass="15346">MPFNKKTATTARSDQSATILIAEDSESNAMLFSLYFEGTPYTLDFANNGQQAVEKYKSSPYDLVLMDILMPVMDGWQATRAIRSFEAEKGLLPSPIVAVTANVFEEDKQKSLNAGCTEFLPKPVRKAALLECVTRLTQG</sequence>
<dbReference type="SUPFAM" id="SSF52172">
    <property type="entry name" value="CheY-like"/>
    <property type="match status" value="1"/>
</dbReference>
<protein>
    <recommendedName>
        <fullName evidence="4">Response regulatory domain-containing protein</fullName>
    </recommendedName>
</protein>
<dbReference type="Pfam" id="PF00072">
    <property type="entry name" value="Response_reg"/>
    <property type="match status" value="1"/>
</dbReference>
<dbReference type="Proteomes" id="UP001317742">
    <property type="component" value="Chromosome"/>
</dbReference>
<reference evidence="5 6" key="1">
    <citation type="submission" date="2022-08" db="EMBL/GenBank/DDBJ databases">
        <title>Genome Sequence of the sulphate-reducing bacterium, Pseudodesulfovibrio sp. SYK.</title>
        <authorList>
            <person name="Kondo R."/>
            <person name="Kataoka T."/>
        </authorList>
    </citation>
    <scope>NUCLEOTIDE SEQUENCE [LARGE SCALE GENOMIC DNA]</scope>
    <source>
        <strain evidence="5 6">SYK</strain>
    </source>
</reference>
<proteinExistence type="predicted"/>
<evidence type="ECO:0000256" key="2">
    <source>
        <dbReference type="ARBA" id="ARBA00023012"/>
    </source>
</evidence>
<evidence type="ECO:0000313" key="5">
    <source>
        <dbReference type="EMBL" id="BDQ36868.1"/>
    </source>
</evidence>
<dbReference type="PANTHER" id="PTHR45339">
    <property type="entry name" value="HYBRID SIGNAL TRANSDUCTION HISTIDINE KINASE J"/>
    <property type="match status" value="1"/>
</dbReference>
<dbReference type="PANTHER" id="PTHR45339:SF1">
    <property type="entry name" value="HYBRID SIGNAL TRANSDUCTION HISTIDINE KINASE J"/>
    <property type="match status" value="1"/>
</dbReference>
<accession>A0ABM8AZG2</accession>
<dbReference type="SMART" id="SM00448">
    <property type="entry name" value="REC"/>
    <property type="match status" value="1"/>
</dbReference>
<dbReference type="Gene3D" id="3.40.50.2300">
    <property type="match status" value="1"/>
</dbReference>
<feature type="domain" description="Response regulatory" evidence="4">
    <location>
        <begin position="18"/>
        <end position="137"/>
    </location>
</feature>
<gene>
    <name evidence="5" type="ORF">SYK_12280</name>
</gene>
<evidence type="ECO:0000256" key="3">
    <source>
        <dbReference type="PROSITE-ProRule" id="PRU00169"/>
    </source>
</evidence>
<organism evidence="5 6">
    <name type="scientific">Pseudodesulfovibrio nedwellii</name>
    <dbReference type="NCBI Taxonomy" id="2973072"/>
    <lineage>
        <taxon>Bacteria</taxon>
        <taxon>Pseudomonadati</taxon>
        <taxon>Thermodesulfobacteriota</taxon>
        <taxon>Desulfovibrionia</taxon>
        <taxon>Desulfovibrionales</taxon>
        <taxon>Desulfovibrionaceae</taxon>
    </lineage>
</organism>